<name>A0A401S0W0_CHIPU</name>
<dbReference type="InterPro" id="IPR055405">
    <property type="entry name" value="ARM_KNTC1_3rd"/>
</dbReference>
<dbReference type="GO" id="GO:0005828">
    <property type="term" value="C:kinetochore microtubule"/>
    <property type="evidence" value="ECO:0007669"/>
    <property type="project" value="TreeGrafter"/>
</dbReference>
<dbReference type="EMBL" id="BEZZ01000045">
    <property type="protein sequence ID" value="GCC24008.1"/>
    <property type="molecule type" value="Genomic_DNA"/>
</dbReference>
<feature type="domain" description="KNTC1 third ARM-repeats" evidence="3">
    <location>
        <begin position="1345"/>
        <end position="1555"/>
    </location>
</feature>
<proteinExistence type="predicted"/>
<dbReference type="InterPro" id="IPR052802">
    <property type="entry name" value="KNTC1"/>
</dbReference>
<evidence type="ECO:0000259" key="4">
    <source>
        <dbReference type="Pfam" id="PF24516"/>
    </source>
</evidence>
<organism evidence="6 7">
    <name type="scientific">Chiloscyllium punctatum</name>
    <name type="common">Brownbanded bambooshark</name>
    <name type="synonym">Hemiscyllium punctatum</name>
    <dbReference type="NCBI Taxonomy" id="137246"/>
    <lineage>
        <taxon>Eukaryota</taxon>
        <taxon>Metazoa</taxon>
        <taxon>Chordata</taxon>
        <taxon>Craniata</taxon>
        <taxon>Vertebrata</taxon>
        <taxon>Chondrichthyes</taxon>
        <taxon>Elasmobranchii</taxon>
        <taxon>Galeomorphii</taxon>
        <taxon>Galeoidea</taxon>
        <taxon>Orectolobiformes</taxon>
        <taxon>Hemiscylliidae</taxon>
        <taxon>Chiloscyllium</taxon>
    </lineage>
</organism>
<evidence type="ECO:0000259" key="5">
    <source>
        <dbReference type="Pfam" id="PF24520"/>
    </source>
</evidence>
<dbReference type="GO" id="GO:0007094">
    <property type="term" value="P:mitotic spindle assembly checkpoint signaling"/>
    <property type="evidence" value="ECO:0007669"/>
    <property type="project" value="TreeGrafter"/>
</dbReference>
<dbReference type="PANTHER" id="PTHR15688:SF1">
    <property type="entry name" value="KINETOCHORE-ASSOCIATED PROTEIN 1"/>
    <property type="match status" value="1"/>
</dbReference>
<dbReference type="Gene3D" id="2.130.10.10">
    <property type="entry name" value="YVTN repeat-like/Quinoprotein amine dehydrogenase"/>
    <property type="match status" value="1"/>
</dbReference>
<evidence type="ECO:0008006" key="8">
    <source>
        <dbReference type="Google" id="ProtNLM"/>
    </source>
</evidence>
<dbReference type="GO" id="GO:0005737">
    <property type="term" value="C:cytoplasm"/>
    <property type="evidence" value="ECO:0007669"/>
    <property type="project" value="TreeGrafter"/>
</dbReference>
<evidence type="ECO:0000259" key="2">
    <source>
        <dbReference type="Pfam" id="PF24506"/>
    </source>
</evidence>
<dbReference type="Pfam" id="PF24515">
    <property type="entry name" value="ARM_KNTC1_3rd"/>
    <property type="match status" value="1"/>
</dbReference>
<comment type="caution">
    <text evidence="6">The sequence shown here is derived from an EMBL/GenBank/DDBJ whole genome shotgun (WGS) entry which is preliminary data.</text>
</comment>
<dbReference type="GO" id="GO:1903394">
    <property type="term" value="P:protein localization to kinetochore involved in kinetochore assembly"/>
    <property type="evidence" value="ECO:0007669"/>
    <property type="project" value="TreeGrafter"/>
</dbReference>
<gene>
    <name evidence="6" type="ORF">chiPu_0002406</name>
</gene>
<dbReference type="InterPro" id="IPR055404">
    <property type="entry name" value="ARM_KNTC1_2nd"/>
</dbReference>
<dbReference type="Pfam" id="PF24516">
    <property type="entry name" value="ARM_KNTC1_2nd"/>
    <property type="match status" value="1"/>
</dbReference>
<dbReference type="InterPro" id="IPR019527">
    <property type="entry name" value="RZZ-complex_KNTC1/ROD_C"/>
</dbReference>
<evidence type="ECO:0000259" key="3">
    <source>
        <dbReference type="Pfam" id="PF24515"/>
    </source>
</evidence>
<dbReference type="STRING" id="137246.A0A401S0W0"/>
<evidence type="ECO:0000313" key="7">
    <source>
        <dbReference type="Proteomes" id="UP000287033"/>
    </source>
</evidence>
<protein>
    <recommendedName>
        <fullName evidence="8">RZZ complex subunit KNTC1/ROD C-terminal domain-containing protein</fullName>
    </recommendedName>
</protein>
<feature type="domain" description="KNTC1 first ARM-repeats" evidence="5">
    <location>
        <begin position="415"/>
        <end position="664"/>
    </location>
</feature>
<dbReference type="Pfam" id="PF24506">
    <property type="entry name" value="KNTC1_N"/>
    <property type="match status" value="1"/>
</dbReference>
<dbReference type="GO" id="GO:0031267">
    <property type="term" value="F:small GTPase binding"/>
    <property type="evidence" value="ECO:0007669"/>
    <property type="project" value="TreeGrafter"/>
</dbReference>
<dbReference type="Proteomes" id="UP000287033">
    <property type="component" value="Unassembled WGS sequence"/>
</dbReference>
<dbReference type="InterPro" id="IPR055402">
    <property type="entry name" value="KNTC1_N"/>
</dbReference>
<dbReference type="GO" id="GO:0000070">
    <property type="term" value="P:mitotic sister chromatid segregation"/>
    <property type="evidence" value="ECO:0007669"/>
    <property type="project" value="TreeGrafter"/>
</dbReference>
<dbReference type="Pfam" id="PF10493">
    <property type="entry name" value="Rod_C"/>
    <property type="match status" value="1"/>
</dbReference>
<feature type="domain" description="RZZ complex subunit KNTC1/ROD C-terminal" evidence="1">
    <location>
        <begin position="1602"/>
        <end position="2152"/>
    </location>
</feature>
<feature type="domain" description="KNTC1 N-terminal" evidence="2">
    <location>
        <begin position="35"/>
        <end position="406"/>
    </location>
</feature>
<dbReference type="OMA" id="FYELYLC"/>
<accession>A0A401S0W0</accession>
<dbReference type="OrthoDB" id="343783at2759"/>
<evidence type="ECO:0000313" key="6">
    <source>
        <dbReference type="EMBL" id="GCC24008.1"/>
    </source>
</evidence>
<sequence>MVRSTEQSRAVVGGASPMWNDIELLTNDDTGSGRLNIEARKESGTALYQVDTIVKISSSTTITVSPKLHAFCSSDGCVVVVDHSVLLLDQICQSVLLQLQFDTDVDVVALCQEGQFLMVGERNGNLHLLHVKSRQTLLTNSLMKHSSKGKTYLSLTLEKEAPHSGSYHMVLLTHNGFFWVSCLQLAKLHQAIEIMDFDTTKALKEQIKIKYVHTEDKHTDGCNHAVIDSFKNVKLLVGGTGDYVLSTWNITALKDLEVNNMIDSSILKGVKKCQIVGSAIFILDDTNCLSMWDAYAFVMVWYWPSVHIQDFLLTAEGDSSAMNKQGNANLKLVALTTSVNKQMRNIMVYSFPTMKLLYSLEVADIAALVQTDIGQDSIYILEGVSENQKSSLNGVISTVAMRCLTEALPENRLSRLLYKHKFEEAERFAIQFALDVELVYKVRLNIALENLASSSLEAPNLSTWQNTVDEAKADLHKVQDDEFVVKYCLDVPWPTFEITLEMLNYAKKRVLKKEDKKFLGLSEKQALWLVEVLRAEARLTTFHEAYGPGKFSGVAWIKFVNNEDLFNDVLLQLQEGNLKCAEYIWLRHQVEFENKFDLKRLQNFLDSLPASLPSQELSLWFRNVIIPFVLKIVPEGKKILAKWLEHRARSLELTEKANWPENGLRMAELYFVAKKPNEFELLTAGLWIPLKKDMDCEEVYQLKTLVNNLQELVDLHRKYNCRLALSEFEKETTATIVFRMLDRVLAPELIPSTLEMVIQPYIAKHNLEKEELLLHYIKDLLERCSSRSASLFETAWEAKAMAVLGCMTEIDLIFDAVLQIMYGAVVPWSNAVEQLVKQHLEMNHPKVKLLQESYRLMEMKKLLRGYGIRNIDMFNDHEIMWLVKFILKQDQSSSLDDALKVVHAYLLSPVEVYFLHLKHLASNDDQDSCLNLLKCLTLEEAESTIMRLITWAQVKIQTQPEHPEWKKHLVSIAKTMVAMIKFLLRSQKGNTLQKETYENLLNKFETVANLQEYFDAFISLKEYENSKVLLKLYEGQLQAYASTCSNSSIEKDLDCSRGSNINVKIPMETKLYKLSLLFQNSEQDIFSELATRALSDGNIGETVNLCSELYGQHKNSKTGRVLFHVAQKLCQMLEANVPMIIPTGMNLPAVIYELACQAVTICSTDILLDCEELCKNTRAAMDVYRQCLIDDYGFRTKVTTLETDKDPYDEWTFEDYFTEDGIVLDHLSVMPVMYEITTSFVSYSPDKKLYPLDCVSLPMRPSIAGENPLKPVSTPMSSLLQNLQEYSQLQLALQLTINSFGCCHQHLVSNNMNLNLSKKLFGGQDLKELKDFVIDIGNMAFSIVKKNSLALLHKLFNYRIVDTDLALAYCTLLPKNVVFEKLWNFINDAWQNYNKILAVAVVGAKLADLLQDEQQKEKFNSLIVDTEWCVKLSKLGISFQSTLRDNPAKRKECVYVLVQNPNVNSQLIMQYCSAFGLNSDIALQLYIETFLLQGISGHHGEGEPGGIKQSPAEVLERAMEVLPLLKYKTDLVISLSGTLHKMDPYNYEIIESALKIMKLANEPSMNFNLDQALNLLQHLYSYKRISPPGNLELQYLQKHSIDLSPMAESRLPFHPLFFEATQRFWSIISAELSEKTFTTLLLISKLMKVSLDTLHMKAVDHVLAKTLKPKVLKLTKEACVSQLTKEIAETVENIQSYILAITNPEWATASSHRVAQELPTGPEKIQALKFCLQMSENWLKSTAPMEKARQKAEDSLNKLRVEYENSATANLLRIHNLNSPEHLKLIKLPAKLICSLYEHGSIENRLKNPTAEDYPDIHAVAGELAEINNRDINKIRFTLLEEYLCPPTKPDLNSKSQDIFNDMQEDPALMRAIYLLQIYPVDYSAKLLLSVATGSSSPFGGTQLPFAHRSRALQCLLHIADSETIARISQQSIEEVKCYLKYCIYLAEFEILNIPYTIESFHSSPKEGMIKGLWKNHNHEPRAVRLVTELSLEYRVYDLQLWNGILQKLLAFNMVNYLRKVLVAITAILPLWQIPNFTRAWRSVILAPFLSASCPLSPKQLETCYESFVLLIKCPILLDLDLIGIAKQYVQLELLPFALGCLLLIPYSEKRQQQIQGFLLSVDPVTLLQQVIDHMTTGEVAGYASKIKDLALERIADKKQYEKLIGTKLFPLLKQHMIDNKQVEELAHYLIDRSCLDDTISVVTEYLRYEGRPIKPNLSPAEIIKEFLQEQK</sequence>
<keyword evidence="7" id="KW-1185">Reference proteome</keyword>
<reference evidence="6 7" key="1">
    <citation type="journal article" date="2018" name="Nat. Ecol. Evol.">
        <title>Shark genomes provide insights into elasmobranch evolution and the origin of vertebrates.</title>
        <authorList>
            <person name="Hara Y"/>
            <person name="Yamaguchi K"/>
            <person name="Onimaru K"/>
            <person name="Kadota M"/>
            <person name="Koyanagi M"/>
            <person name="Keeley SD"/>
            <person name="Tatsumi K"/>
            <person name="Tanaka K"/>
            <person name="Motone F"/>
            <person name="Kageyama Y"/>
            <person name="Nozu R"/>
            <person name="Adachi N"/>
            <person name="Nishimura O"/>
            <person name="Nakagawa R"/>
            <person name="Tanegashima C"/>
            <person name="Kiyatake I"/>
            <person name="Matsumoto R"/>
            <person name="Murakumo K"/>
            <person name="Nishida K"/>
            <person name="Terakita A"/>
            <person name="Kuratani S"/>
            <person name="Sato K"/>
            <person name="Hyodo S Kuraku.S."/>
        </authorList>
    </citation>
    <scope>NUCLEOTIDE SEQUENCE [LARGE SCALE GENOMIC DNA]</scope>
</reference>
<dbReference type="SUPFAM" id="SSF101898">
    <property type="entry name" value="NHL repeat"/>
    <property type="match status" value="1"/>
</dbReference>
<dbReference type="InterPro" id="IPR055403">
    <property type="entry name" value="ARM_KNTC1_1st"/>
</dbReference>
<dbReference type="InterPro" id="IPR015943">
    <property type="entry name" value="WD40/YVTN_repeat-like_dom_sf"/>
</dbReference>
<feature type="domain" description="KNTC1 second ARM-repeats" evidence="4">
    <location>
        <begin position="771"/>
        <end position="935"/>
    </location>
</feature>
<evidence type="ECO:0000259" key="1">
    <source>
        <dbReference type="Pfam" id="PF10493"/>
    </source>
</evidence>
<dbReference type="Pfam" id="PF24520">
    <property type="entry name" value="ARM_KNTC1_1st"/>
    <property type="match status" value="1"/>
</dbReference>
<dbReference type="GO" id="GO:1990423">
    <property type="term" value="C:RZZ complex"/>
    <property type="evidence" value="ECO:0007669"/>
    <property type="project" value="TreeGrafter"/>
</dbReference>
<dbReference type="PANTHER" id="PTHR15688">
    <property type="entry name" value="KINETOCHORE-ASSOCIATED PROTEIN 1"/>
    <property type="match status" value="1"/>
</dbReference>